<dbReference type="SUPFAM" id="SSF48264">
    <property type="entry name" value="Cytochrome P450"/>
    <property type="match status" value="1"/>
</dbReference>
<dbReference type="InterPro" id="IPR002397">
    <property type="entry name" value="Cyt_P450_B"/>
</dbReference>
<dbReference type="PANTHER" id="PTHR46696">
    <property type="entry name" value="P450, PUTATIVE (EUROFUNG)-RELATED"/>
    <property type="match status" value="1"/>
</dbReference>
<dbReference type="InterPro" id="IPR036396">
    <property type="entry name" value="Cyt_P450_sf"/>
</dbReference>
<reference evidence="4 5" key="1">
    <citation type="journal article" date="2019" name="Int. J. Syst. Evol. Microbiol.">
        <title>The Global Catalogue of Microorganisms (GCM) 10K type strain sequencing project: providing services to taxonomists for standard genome sequencing and annotation.</title>
        <authorList>
            <consortium name="The Broad Institute Genomics Platform"/>
            <consortium name="The Broad Institute Genome Sequencing Center for Infectious Disease"/>
            <person name="Wu L."/>
            <person name="Ma J."/>
        </authorList>
    </citation>
    <scope>NUCLEOTIDE SEQUENCE [LARGE SCALE GENOMIC DNA]</scope>
    <source>
        <strain evidence="4 5">JCM 10303</strain>
    </source>
</reference>
<dbReference type="PRINTS" id="PR00359">
    <property type="entry name" value="BP450"/>
</dbReference>
<keyword evidence="2" id="KW-0349">Heme</keyword>
<evidence type="ECO:0000313" key="4">
    <source>
        <dbReference type="EMBL" id="GAA0513759.1"/>
    </source>
</evidence>
<comment type="similarity">
    <text evidence="1 2">Belongs to the cytochrome P450 family.</text>
</comment>
<dbReference type="EMBL" id="BAAAGS010000005">
    <property type="protein sequence ID" value="GAA0513759.1"/>
    <property type="molecule type" value="Genomic_DNA"/>
</dbReference>
<dbReference type="InterPro" id="IPR017972">
    <property type="entry name" value="Cyt_P450_CS"/>
</dbReference>
<keyword evidence="5" id="KW-1185">Reference proteome</keyword>
<evidence type="ECO:0000256" key="2">
    <source>
        <dbReference type="RuleBase" id="RU000461"/>
    </source>
</evidence>
<organism evidence="4 5">
    <name type="scientific">Saccharopolyspora erythraea</name>
    <name type="common">Streptomyces erythraeus</name>
    <dbReference type="NCBI Taxonomy" id="1836"/>
    <lineage>
        <taxon>Bacteria</taxon>
        <taxon>Bacillati</taxon>
        <taxon>Actinomycetota</taxon>
        <taxon>Actinomycetes</taxon>
        <taxon>Pseudonocardiales</taxon>
        <taxon>Pseudonocardiaceae</taxon>
        <taxon>Saccharopolyspora</taxon>
    </lineage>
</organism>
<comment type="caution">
    <text evidence="4">The sequence shown here is derived from an EMBL/GenBank/DDBJ whole genome shotgun (WGS) entry which is preliminary data.</text>
</comment>
<feature type="compositionally biased region" description="Basic and acidic residues" evidence="3">
    <location>
        <begin position="1"/>
        <end position="16"/>
    </location>
</feature>
<evidence type="ECO:0000256" key="1">
    <source>
        <dbReference type="ARBA" id="ARBA00010617"/>
    </source>
</evidence>
<dbReference type="Pfam" id="PF00067">
    <property type="entry name" value="p450"/>
    <property type="match status" value="1"/>
</dbReference>
<accession>A0ABN1C857</accession>
<name>A0ABN1C857_SACER</name>
<dbReference type="CDD" id="cd00302">
    <property type="entry name" value="cytochrome_P450"/>
    <property type="match status" value="1"/>
</dbReference>
<keyword evidence="2" id="KW-0503">Monooxygenase</keyword>
<evidence type="ECO:0000313" key="5">
    <source>
        <dbReference type="Proteomes" id="UP001500729"/>
    </source>
</evidence>
<dbReference type="PANTHER" id="PTHR46696:SF1">
    <property type="entry name" value="CYTOCHROME P450 YJIB-RELATED"/>
    <property type="match status" value="1"/>
</dbReference>
<keyword evidence="2" id="KW-0479">Metal-binding</keyword>
<evidence type="ECO:0000256" key="3">
    <source>
        <dbReference type="SAM" id="MobiDB-lite"/>
    </source>
</evidence>
<dbReference type="InterPro" id="IPR001128">
    <property type="entry name" value="Cyt_P450"/>
</dbReference>
<proteinExistence type="inferred from homology"/>
<feature type="region of interest" description="Disordered" evidence="3">
    <location>
        <begin position="1"/>
        <end position="24"/>
    </location>
</feature>
<dbReference type="RefSeq" id="WP_009945635.1">
    <property type="nucleotide sequence ID" value="NZ_BAAAGS010000005.1"/>
</dbReference>
<gene>
    <name evidence="4" type="ORF">GCM10009533_10810</name>
</gene>
<dbReference type="Proteomes" id="UP001500729">
    <property type="component" value="Unassembled WGS sequence"/>
</dbReference>
<dbReference type="Gene3D" id="1.10.630.10">
    <property type="entry name" value="Cytochrome P450"/>
    <property type="match status" value="1"/>
</dbReference>
<keyword evidence="2" id="KW-0560">Oxidoreductase</keyword>
<keyword evidence="2" id="KW-0408">Iron</keyword>
<sequence>MPTDSTDARKIDRGETEGGCPVHRRPDGVWEVRGYASARAVLRSTDTVQAGLGVETVEKMPSRIRRPVLYRDGTEHREHRRQTARYFTPRRVDEHYRDIMERVTDEQLAKLRADGRAQLSELSFHLAIDVASSVIGLTESKPGIQARLERFFPEEFGEPGFTSINGIYWIFRQLRNWLGIYLGDVRPAVRARKRRRQDDLISHLLDEGCSSAEILGECITFAAAGMVTTREFVNLAAWHLFTDEALRERYRSAEEAERLEVLHELLRLEPVVGHLRRRTNAELRVPDGDSEVTVPAGEVVDIVVSATNLDERVMGEQPASLCPGRELSDGAYAHGMSFGDGAHKCPGAHIAILETDTFLRKLFALPGVTMETPPRVTFNDAIGGYELRDLVVSVSAN</sequence>
<protein>
    <submittedName>
        <fullName evidence="4">Cytochrome P450</fullName>
    </submittedName>
</protein>
<dbReference type="PROSITE" id="PS00086">
    <property type="entry name" value="CYTOCHROME_P450"/>
    <property type="match status" value="1"/>
</dbReference>